<protein>
    <submittedName>
        <fullName evidence="2">Uncharacterized protein</fullName>
    </submittedName>
</protein>
<proteinExistence type="predicted"/>
<dbReference type="EMBL" id="LR796962">
    <property type="protein sequence ID" value="CAB4177890.1"/>
    <property type="molecule type" value="Genomic_DNA"/>
</dbReference>
<name>A0A6J7XN41_9CAUD</name>
<evidence type="ECO:0000313" key="1">
    <source>
        <dbReference type="EMBL" id="CAB4177890.1"/>
    </source>
</evidence>
<dbReference type="EMBL" id="LR798401">
    <property type="protein sequence ID" value="CAB5229380.1"/>
    <property type="molecule type" value="Genomic_DNA"/>
</dbReference>
<reference evidence="2" key="1">
    <citation type="submission" date="2020-05" db="EMBL/GenBank/DDBJ databases">
        <authorList>
            <person name="Chiriac C."/>
            <person name="Salcher M."/>
            <person name="Ghai R."/>
            <person name="Kavagutti S V."/>
        </authorList>
    </citation>
    <scope>NUCLEOTIDE SEQUENCE</scope>
</reference>
<organism evidence="2">
    <name type="scientific">uncultured Caudovirales phage</name>
    <dbReference type="NCBI Taxonomy" id="2100421"/>
    <lineage>
        <taxon>Viruses</taxon>
        <taxon>Duplodnaviria</taxon>
        <taxon>Heunggongvirae</taxon>
        <taxon>Uroviricota</taxon>
        <taxon>Caudoviricetes</taxon>
        <taxon>Peduoviridae</taxon>
        <taxon>Maltschvirus</taxon>
        <taxon>Maltschvirus maltsch</taxon>
    </lineage>
</organism>
<sequence length="270" mass="31385">MKSVNSISGGKTSAYMATHYPADYELFALVLIEDLKCKPKDEALVKIVSDKIVKEFIATTESDLTLKVVIDLEQKIGKEIIWVTGLPFEKMIKKKGGALPNQIWRFCTTEMKMRPIWDWWFKNIGEKIKMGIGFRYDEMERAERLSTSFKGIVGRSKNDTQNKWEEIEWREGYFPLIENKIIHYQVKQWADKSGIIFPTDSNCVGCFHKSIQQLRKNFEDEPNKMQWFADQETNARWKKEMKYEQIKKVGLQQDFIFGGGSGCNAGFCTD</sequence>
<gene>
    <name evidence="1" type="ORF">UFOVP1015_14</name>
    <name evidence="2" type="ORF">UFOVP1551_45</name>
</gene>
<dbReference type="InterPro" id="IPR014729">
    <property type="entry name" value="Rossmann-like_a/b/a_fold"/>
</dbReference>
<evidence type="ECO:0000313" key="2">
    <source>
        <dbReference type="EMBL" id="CAB5229380.1"/>
    </source>
</evidence>
<dbReference type="Gene3D" id="3.40.50.620">
    <property type="entry name" value="HUPs"/>
    <property type="match status" value="1"/>
</dbReference>
<accession>A0A6J7XN41</accession>